<dbReference type="Pfam" id="PF03009">
    <property type="entry name" value="GDPD"/>
    <property type="match status" value="1"/>
</dbReference>
<dbReference type="EMBL" id="CP036150">
    <property type="protein sequence ID" value="QEN09113.1"/>
    <property type="molecule type" value="Genomic_DNA"/>
</dbReference>
<dbReference type="SUPFAM" id="SSF51695">
    <property type="entry name" value="PLC-like phosphodiesterases"/>
    <property type="match status" value="1"/>
</dbReference>
<dbReference type="PANTHER" id="PTHR46211:SF14">
    <property type="entry name" value="GLYCEROPHOSPHODIESTER PHOSPHODIESTERASE"/>
    <property type="match status" value="1"/>
</dbReference>
<evidence type="ECO:0000259" key="1">
    <source>
        <dbReference type="PROSITE" id="PS51704"/>
    </source>
</evidence>
<dbReference type="GO" id="GO:0008081">
    <property type="term" value="F:phosphoric diester hydrolase activity"/>
    <property type="evidence" value="ECO:0007669"/>
    <property type="project" value="InterPro"/>
</dbReference>
<dbReference type="AlphaFoldDB" id="A0A5C1QM15"/>
<accession>A0A5C1QM15</accession>
<dbReference type="InterPro" id="IPR030395">
    <property type="entry name" value="GP_PDE_dom"/>
</dbReference>
<dbReference type="InterPro" id="IPR017946">
    <property type="entry name" value="PLC-like_Pdiesterase_TIM-brl"/>
</dbReference>
<name>A0A5C1QM15_9SPIO</name>
<dbReference type="GO" id="GO:0006629">
    <property type="term" value="P:lipid metabolic process"/>
    <property type="evidence" value="ECO:0007669"/>
    <property type="project" value="InterPro"/>
</dbReference>
<protein>
    <recommendedName>
        <fullName evidence="1">GP-PDE domain-containing protein</fullName>
    </recommendedName>
</protein>
<reference evidence="2 3" key="1">
    <citation type="submission" date="2019-02" db="EMBL/GenBank/DDBJ databases">
        <title>Complete Genome Sequence and Methylome Analysis of free living Spirochaetas.</title>
        <authorList>
            <person name="Fomenkov A."/>
            <person name="Dubinina G."/>
            <person name="Leshcheva N."/>
            <person name="Mikheeva N."/>
            <person name="Grabovich M."/>
            <person name="Vincze T."/>
            <person name="Roberts R.J."/>
        </authorList>
    </citation>
    <scope>NUCLEOTIDE SEQUENCE [LARGE SCALE GENOMIC DNA]</scope>
    <source>
        <strain evidence="2 3">K2</strain>
    </source>
</reference>
<dbReference type="PANTHER" id="PTHR46211">
    <property type="entry name" value="GLYCEROPHOSPHORYL DIESTER PHOSPHODIESTERASE"/>
    <property type="match status" value="1"/>
</dbReference>
<feature type="domain" description="GP-PDE" evidence="1">
    <location>
        <begin position="18"/>
        <end position="270"/>
    </location>
</feature>
<organism evidence="2 3">
    <name type="scientific">Oceanispirochaeta crateris</name>
    <dbReference type="NCBI Taxonomy" id="2518645"/>
    <lineage>
        <taxon>Bacteria</taxon>
        <taxon>Pseudomonadati</taxon>
        <taxon>Spirochaetota</taxon>
        <taxon>Spirochaetia</taxon>
        <taxon>Spirochaetales</taxon>
        <taxon>Spirochaetaceae</taxon>
        <taxon>Oceanispirochaeta</taxon>
    </lineage>
</organism>
<evidence type="ECO:0000313" key="3">
    <source>
        <dbReference type="Proteomes" id="UP000324209"/>
    </source>
</evidence>
<dbReference type="Gene3D" id="3.20.20.190">
    <property type="entry name" value="Phosphatidylinositol (PI) phosphodiesterase"/>
    <property type="match status" value="1"/>
</dbReference>
<keyword evidence="3" id="KW-1185">Reference proteome</keyword>
<dbReference type="RefSeq" id="WP_149487189.1">
    <property type="nucleotide sequence ID" value="NZ_CP036150.1"/>
</dbReference>
<dbReference type="OrthoDB" id="384721at2"/>
<proteinExistence type="predicted"/>
<evidence type="ECO:0000313" key="2">
    <source>
        <dbReference type="EMBL" id="QEN09113.1"/>
    </source>
</evidence>
<sequence>MPYSNRSIDMNDFFTPPPRALGHRGNSRDFPENTEIAFRSAIEMGIDVVETDVRLMKDGQVLISHDPDFYRLSGDNRPISSLCISDLEAIDTGYLFSKDGGHSHPFRNKGVKPLLLKDAFQLFPETRFNIDLKDPSESLAMATARIIIDEGAENRVCVASFHHKVLKSFRKSLPSAASSLSRREMVLSLLLYRTGWVPSDVKNKRIKAVQIPEYAGPYRILRPSFFKWCRRNHLALQVWTINDAEKMKELYQEGVDGLFSDIPEDVIRVSRKMIEKPEY</sequence>
<dbReference type="KEGG" id="ock:EXM22_14410"/>
<dbReference type="PROSITE" id="PS51704">
    <property type="entry name" value="GP_PDE"/>
    <property type="match status" value="1"/>
</dbReference>
<gene>
    <name evidence="2" type="ORF">EXM22_14410</name>
</gene>
<dbReference type="Proteomes" id="UP000324209">
    <property type="component" value="Chromosome"/>
</dbReference>